<evidence type="ECO:0000256" key="2">
    <source>
        <dbReference type="ARBA" id="ARBA00012438"/>
    </source>
</evidence>
<comment type="caution">
    <text evidence="11">The sequence shown here is derived from an EMBL/GenBank/DDBJ whole genome shotgun (WGS) entry which is preliminary data.</text>
</comment>
<dbReference type="PRINTS" id="PR00344">
    <property type="entry name" value="BCTRLSENSOR"/>
</dbReference>
<dbReference type="InterPro" id="IPR005467">
    <property type="entry name" value="His_kinase_dom"/>
</dbReference>
<sequence>MTEQLPSEELEPGAALPPAEEPLPFWLRPGFLLMAVLALVLLSLAGAAGFLRLQQVALETQALHETELYARVLVDHANRTLDTVDITLKSLAEVLQGEPDAKAQEAALANAVRALPFLRSLNLVDAEGRLLASSNPSNRDVQVGPALLAGQGRGNRAEVGTLLAGRDLADQNIRLPKQAAGSRWFIPLLWPLAAQGQRAPPSLLAVLNLDFFANNYELSLSGTPRAAALLQLDGRLITATEAIQMPSGQSAAQHQAFKAYLPAKEFGSFIAAGLDGQPAVSAFRSTRHAPWVIVVEQPFATVEAEFKQSLRQIGSALLALWLVIFGLALLAWRSLQAYRIARQERAQAAQGLSEQAAFTARLLDASPAPLFVTDASGRLLMVNRSWSEFTGFESQAVLGLALKDLRPELLPSAEAAGVAASAGQGFEVQLPDAQGRLRDVLVRRTPFAGGQWQATGHIGSLVDVSEYREIERRTLEAKEIAEQTSAMKTEFIANVSHELRTPLQSIIGFSELGLTRFPEQPKVGQSFQRIHGAGQRMLTLVNDLLDFSGTELLKGRLQLQRQRLLPLLESALGEQQEAADKAGIALHLSCQAPDLSAAVDSATFQQVLRKVLANALRFSERGSCVTLTLLPANAAGAAEGGVQLSIRDQGPGIPADELEGIFEPFVQSSRTKDGSGGKGLGLAICRRILDAHAGSIRAENHPDGGSIFIIELPALQD</sequence>
<dbReference type="InterPro" id="IPR000014">
    <property type="entry name" value="PAS"/>
</dbReference>
<feature type="transmembrane region" description="Helical" evidence="7">
    <location>
        <begin position="31"/>
        <end position="51"/>
    </location>
</feature>
<dbReference type="Proteomes" id="UP001209701">
    <property type="component" value="Unassembled WGS sequence"/>
</dbReference>
<dbReference type="SMART" id="SM00091">
    <property type="entry name" value="PAS"/>
    <property type="match status" value="1"/>
</dbReference>
<dbReference type="InterPro" id="IPR036097">
    <property type="entry name" value="HisK_dim/P_sf"/>
</dbReference>
<feature type="domain" description="PAC" evidence="10">
    <location>
        <begin position="424"/>
        <end position="476"/>
    </location>
</feature>
<dbReference type="Gene3D" id="3.30.450.20">
    <property type="entry name" value="PAS domain"/>
    <property type="match status" value="3"/>
</dbReference>
<dbReference type="CDD" id="cd00082">
    <property type="entry name" value="HisKA"/>
    <property type="match status" value="1"/>
</dbReference>
<keyword evidence="12" id="KW-1185">Reference proteome</keyword>
<dbReference type="CDD" id="cd00130">
    <property type="entry name" value="PAS"/>
    <property type="match status" value="1"/>
</dbReference>
<keyword evidence="7" id="KW-0472">Membrane</keyword>
<dbReference type="InterPro" id="IPR003594">
    <property type="entry name" value="HATPase_dom"/>
</dbReference>
<dbReference type="Pfam" id="PF02518">
    <property type="entry name" value="HATPase_c"/>
    <property type="match status" value="1"/>
</dbReference>
<feature type="domain" description="Histidine kinase" evidence="8">
    <location>
        <begin position="494"/>
        <end position="716"/>
    </location>
</feature>
<dbReference type="CDD" id="cd18774">
    <property type="entry name" value="PDC2_HK_sensor"/>
    <property type="match status" value="1"/>
</dbReference>
<feature type="transmembrane region" description="Helical" evidence="7">
    <location>
        <begin position="316"/>
        <end position="335"/>
    </location>
</feature>
<keyword evidence="5" id="KW-0418">Kinase</keyword>
<dbReference type="EC" id="2.7.13.3" evidence="2"/>
<evidence type="ECO:0000259" key="8">
    <source>
        <dbReference type="PROSITE" id="PS50109"/>
    </source>
</evidence>
<feature type="domain" description="PAS" evidence="9">
    <location>
        <begin position="355"/>
        <end position="399"/>
    </location>
</feature>
<dbReference type="CDD" id="cd00075">
    <property type="entry name" value="HATPase"/>
    <property type="match status" value="1"/>
</dbReference>
<dbReference type="InterPro" id="IPR000700">
    <property type="entry name" value="PAS-assoc_C"/>
</dbReference>
<evidence type="ECO:0000256" key="7">
    <source>
        <dbReference type="SAM" id="Phobius"/>
    </source>
</evidence>
<proteinExistence type="predicted"/>
<keyword evidence="7" id="KW-1133">Transmembrane helix</keyword>
<dbReference type="PROSITE" id="PS50112">
    <property type="entry name" value="PAS"/>
    <property type="match status" value="1"/>
</dbReference>
<organism evidence="11 12">
    <name type="scientific">Roseateles oligotrophus</name>
    <dbReference type="NCBI Taxonomy" id="1769250"/>
    <lineage>
        <taxon>Bacteria</taxon>
        <taxon>Pseudomonadati</taxon>
        <taxon>Pseudomonadota</taxon>
        <taxon>Betaproteobacteria</taxon>
        <taxon>Burkholderiales</taxon>
        <taxon>Sphaerotilaceae</taxon>
        <taxon>Roseateles</taxon>
    </lineage>
</organism>
<dbReference type="Gene3D" id="1.10.287.130">
    <property type="match status" value="1"/>
</dbReference>
<keyword evidence="6" id="KW-0902">Two-component regulatory system</keyword>
<evidence type="ECO:0000313" key="11">
    <source>
        <dbReference type="EMBL" id="MCV2366719.1"/>
    </source>
</evidence>
<dbReference type="EMBL" id="JAJIRN010000001">
    <property type="protein sequence ID" value="MCV2366719.1"/>
    <property type="molecule type" value="Genomic_DNA"/>
</dbReference>
<dbReference type="PANTHER" id="PTHR43711:SF31">
    <property type="entry name" value="HISTIDINE KINASE"/>
    <property type="match status" value="1"/>
</dbReference>
<dbReference type="SUPFAM" id="SSF47384">
    <property type="entry name" value="Homodimeric domain of signal transducing histidine kinase"/>
    <property type="match status" value="1"/>
</dbReference>
<dbReference type="SUPFAM" id="SSF55874">
    <property type="entry name" value="ATPase domain of HSP90 chaperone/DNA topoisomerase II/histidine kinase"/>
    <property type="match status" value="1"/>
</dbReference>
<dbReference type="Gene3D" id="3.30.565.10">
    <property type="entry name" value="Histidine kinase-like ATPase, C-terminal domain"/>
    <property type="match status" value="1"/>
</dbReference>
<dbReference type="SMART" id="SM00387">
    <property type="entry name" value="HATPase_c"/>
    <property type="match status" value="1"/>
</dbReference>
<evidence type="ECO:0000256" key="3">
    <source>
        <dbReference type="ARBA" id="ARBA00022553"/>
    </source>
</evidence>
<evidence type="ECO:0000256" key="6">
    <source>
        <dbReference type="ARBA" id="ARBA00023012"/>
    </source>
</evidence>
<dbReference type="InterPro" id="IPR013767">
    <property type="entry name" value="PAS_fold"/>
</dbReference>
<dbReference type="InterPro" id="IPR004358">
    <property type="entry name" value="Sig_transdc_His_kin-like_C"/>
</dbReference>
<reference evidence="11 12" key="1">
    <citation type="submission" date="2021-11" db="EMBL/GenBank/DDBJ databases">
        <authorList>
            <person name="Liang Q."/>
            <person name="Mou H."/>
            <person name="Liu Z."/>
        </authorList>
    </citation>
    <scope>NUCLEOTIDE SEQUENCE [LARGE SCALE GENOMIC DNA]</scope>
    <source>
        <strain evidence="11 12">CHU3</strain>
    </source>
</reference>
<dbReference type="InterPro" id="IPR036890">
    <property type="entry name" value="HATPase_C_sf"/>
</dbReference>
<name>A0ABT2Y8U9_9BURK</name>
<keyword evidence="7" id="KW-0812">Transmembrane</keyword>
<evidence type="ECO:0000313" key="12">
    <source>
        <dbReference type="Proteomes" id="UP001209701"/>
    </source>
</evidence>
<dbReference type="PROSITE" id="PS50109">
    <property type="entry name" value="HIS_KIN"/>
    <property type="match status" value="1"/>
</dbReference>
<dbReference type="InterPro" id="IPR003661">
    <property type="entry name" value="HisK_dim/P_dom"/>
</dbReference>
<evidence type="ECO:0000256" key="4">
    <source>
        <dbReference type="ARBA" id="ARBA00022679"/>
    </source>
</evidence>
<dbReference type="InterPro" id="IPR050736">
    <property type="entry name" value="Sensor_HK_Regulatory"/>
</dbReference>
<dbReference type="SMART" id="SM00388">
    <property type="entry name" value="HisKA"/>
    <property type="match status" value="1"/>
</dbReference>
<dbReference type="PROSITE" id="PS50113">
    <property type="entry name" value="PAC"/>
    <property type="match status" value="1"/>
</dbReference>
<evidence type="ECO:0000259" key="9">
    <source>
        <dbReference type="PROSITE" id="PS50112"/>
    </source>
</evidence>
<evidence type="ECO:0000256" key="1">
    <source>
        <dbReference type="ARBA" id="ARBA00000085"/>
    </source>
</evidence>
<gene>
    <name evidence="11" type="ORF">LNV07_01215</name>
</gene>
<keyword evidence="4" id="KW-0808">Transferase</keyword>
<dbReference type="InterPro" id="IPR035965">
    <property type="entry name" value="PAS-like_dom_sf"/>
</dbReference>
<dbReference type="PANTHER" id="PTHR43711">
    <property type="entry name" value="TWO-COMPONENT HISTIDINE KINASE"/>
    <property type="match status" value="1"/>
</dbReference>
<evidence type="ECO:0000259" key="10">
    <source>
        <dbReference type="PROSITE" id="PS50113"/>
    </source>
</evidence>
<accession>A0ABT2Y8U9</accession>
<dbReference type="Pfam" id="PF00989">
    <property type="entry name" value="PAS"/>
    <property type="match status" value="1"/>
</dbReference>
<comment type="catalytic activity">
    <reaction evidence="1">
        <text>ATP + protein L-histidine = ADP + protein N-phospho-L-histidine.</text>
        <dbReference type="EC" id="2.7.13.3"/>
    </reaction>
</comment>
<dbReference type="Pfam" id="PF00512">
    <property type="entry name" value="HisKA"/>
    <property type="match status" value="1"/>
</dbReference>
<dbReference type="SUPFAM" id="SSF55785">
    <property type="entry name" value="PYP-like sensor domain (PAS domain)"/>
    <property type="match status" value="1"/>
</dbReference>
<keyword evidence="3" id="KW-0597">Phosphoprotein</keyword>
<protein>
    <recommendedName>
        <fullName evidence="2">histidine kinase</fullName>
        <ecNumber evidence="2">2.7.13.3</ecNumber>
    </recommendedName>
</protein>
<dbReference type="NCBIfam" id="TIGR00229">
    <property type="entry name" value="sensory_box"/>
    <property type="match status" value="1"/>
</dbReference>
<evidence type="ECO:0000256" key="5">
    <source>
        <dbReference type="ARBA" id="ARBA00022777"/>
    </source>
</evidence>